<sequence length="133" mass="14617">MQAEIAARPTAPLDVGPGSSEAVLYWNRSLARRSLFLVWGIDVVYTQSMTIEEVTLLSHHRLEGKLNFLSRCSDHVPLFSCWKPVAIVPSRAIVGDGVVGICSARAGMSLIGWQIQLKVMLKLMPKEGSQKPT</sequence>
<protein>
    <submittedName>
        <fullName evidence="1">Uncharacterized protein</fullName>
    </submittedName>
</protein>
<name>A0A2L2T5R4_9HYPO</name>
<keyword evidence="2" id="KW-1185">Reference proteome</keyword>
<organism evidence="1 2">
    <name type="scientific">Fusarium venenatum</name>
    <dbReference type="NCBI Taxonomy" id="56646"/>
    <lineage>
        <taxon>Eukaryota</taxon>
        <taxon>Fungi</taxon>
        <taxon>Dikarya</taxon>
        <taxon>Ascomycota</taxon>
        <taxon>Pezizomycotina</taxon>
        <taxon>Sordariomycetes</taxon>
        <taxon>Hypocreomycetidae</taxon>
        <taxon>Hypocreales</taxon>
        <taxon>Nectriaceae</taxon>
        <taxon>Fusarium</taxon>
    </lineage>
</organism>
<dbReference type="AlphaFoldDB" id="A0A2L2T5R4"/>
<reference evidence="2" key="1">
    <citation type="submission" date="2014-10" db="EMBL/GenBank/DDBJ databases">
        <authorList>
            <person name="King R."/>
        </authorList>
    </citation>
    <scope>NUCLEOTIDE SEQUENCE [LARGE SCALE GENOMIC DNA]</scope>
    <source>
        <strain evidence="2">A3/5</strain>
    </source>
</reference>
<evidence type="ECO:0000313" key="1">
    <source>
        <dbReference type="EMBL" id="CEI39258.1"/>
    </source>
</evidence>
<dbReference type="EMBL" id="LN649232">
    <property type="protein sequence ID" value="CEI39258.1"/>
    <property type="molecule type" value="Genomic_DNA"/>
</dbReference>
<accession>A0A2L2T5R4</accession>
<proteinExistence type="predicted"/>
<evidence type="ECO:0000313" key="2">
    <source>
        <dbReference type="Proteomes" id="UP000245910"/>
    </source>
</evidence>
<dbReference type="Proteomes" id="UP000245910">
    <property type="component" value="Chromosome IIII"/>
</dbReference>